<dbReference type="Proteomes" id="UP000287651">
    <property type="component" value="Unassembled WGS sequence"/>
</dbReference>
<dbReference type="EMBL" id="AMZH03010375">
    <property type="protein sequence ID" value="RRT54866.1"/>
    <property type="molecule type" value="Genomic_DNA"/>
</dbReference>
<sequence>MAMLQRPSLAYQLKAEEIYDQPLLGFLHTRNECSQQHQQISDRANGPSNLLEDKQTERPMQGTIELGTEDESTSEVDTDGDGSSFESEHEMGPEEKRAARKEHKKKVKEEKREQRKNKKISKAEKKRRKKLAKAKCRR</sequence>
<organism evidence="2 3">
    <name type="scientific">Ensete ventricosum</name>
    <name type="common">Abyssinian banana</name>
    <name type="synonym">Musa ensete</name>
    <dbReference type="NCBI Taxonomy" id="4639"/>
    <lineage>
        <taxon>Eukaryota</taxon>
        <taxon>Viridiplantae</taxon>
        <taxon>Streptophyta</taxon>
        <taxon>Embryophyta</taxon>
        <taxon>Tracheophyta</taxon>
        <taxon>Spermatophyta</taxon>
        <taxon>Magnoliopsida</taxon>
        <taxon>Liliopsida</taxon>
        <taxon>Zingiberales</taxon>
        <taxon>Musaceae</taxon>
        <taxon>Ensete</taxon>
    </lineage>
</organism>
<reference evidence="2 3" key="1">
    <citation type="journal article" date="2014" name="Agronomy (Basel)">
        <title>A Draft Genome Sequence for Ensete ventricosum, the Drought-Tolerant Tree Against Hunger.</title>
        <authorList>
            <person name="Harrison J."/>
            <person name="Moore K.A."/>
            <person name="Paszkiewicz K."/>
            <person name="Jones T."/>
            <person name="Grant M."/>
            <person name="Ambacheew D."/>
            <person name="Muzemil S."/>
            <person name="Studholme D.J."/>
        </authorList>
    </citation>
    <scope>NUCLEOTIDE SEQUENCE [LARGE SCALE GENOMIC DNA]</scope>
</reference>
<protein>
    <submittedName>
        <fullName evidence="2">Uncharacterized protein</fullName>
    </submittedName>
</protein>
<evidence type="ECO:0000313" key="2">
    <source>
        <dbReference type="EMBL" id="RRT54866.1"/>
    </source>
</evidence>
<name>A0A426YSZ2_ENSVE</name>
<comment type="caution">
    <text evidence="2">The sequence shown here is derived from an EMBL/GenBank/DDBJ whole genome shotgun (WGS) entry which is preliminary data.</text>
</comment>
<accession>A0A426YSZ2</accession>
<feature type="compositionally biased region" description="Acidic residues" evidence="1">
    <location>
        <begin position="67"/>
        <end position="80"/>
    </location>
</feature>
<evidence type="ECO:0000256" key="1">
    <source>
        <dbReference type="SAM" id="MobiDB-lite"/>
    </source>
</evidence>
<feature type="compositionally biased region" description="Basic residues" evidence="1">
    <location>
        <begin position="114"/>
        <end position="138"/>
    </location>
</feature>
<dbReference type="AlphaFoldDB" id="A0A426YSZ2"/>
<feature type="compositionally biased region" description="Polar residues" evidence="1">
    <location>
        <begin position="32"/>
        <end position="48"/>
    </location>
</feature>
<gene>
    <name evidence="2" type="ORF">B296_00029545</name>
</gene>
<feature type="compositionally biased region" description="Basic and acidic residues" evidence="1">
    <location>
        <begin position="86"/>
        <end position="97"/>
    </location>
</feature>
<evidence type="ECO:0000313" key="3">
    <source>
        <dbReference type="Proteomes" id="UP000287651"/>
    </source>
</evidence>
<feature type="region of interest" description="Disordered" evidence="1">
    <location>
        <begin position="32"/>
        <end position="138"/>
    </location>
</feature>
<proteinExistence type="predicted"/>